<name>A0ABP4FSE6_9ACTN</name>
<feature type="domain" description="Lantibiotic dehydratase N-terminal" evidence="1">
    <location>
        <begin position="141"/>
        <end position="418"/>
    </location>
</feature>
<protein>
    <recommendedName>
        <fullName evidence="1">Lantibiotic dehydratase N-terminal domain-containing protein</fullName>
    </recommendedName>
</protein>
<reference evidence="3" key="1">
    <citation type="journal article" date="2019" name="Int. J. Syst. Evol. Microbiol.">
        <title>The Global Catalogue of Microorganisms (GCM) 10K type strain sequencing project: providing services to taxonomists for standard genome sequencing and annotation.</title>
        <authorList>
            <consortium name="The Broad Institute Genomics Platform"/>
            <consortium name="The Broad Institute Genome Sequencing Center for Infectious Disease"/>
            <person name="Wu L."/>
            <person name="Ma J."/>
        </authorList>
    </citation>
    <scope>NUCLEOTIDE SEQUENCE [LARGE SCALE GENOMIC DNA]</scope>
    <source>
        <strain evidence="3">JCM 12696</strain>
    </source>
</reference>
<dbReference type="EMBL" id="BAAAKV010000094">
    <property type="protein sequence ID" value="GAA1198272.1"/>
    <property type="molecule type" value="Genomic_DNA"/>
</dbReference>
<evidence type="ECO:0000313" key="2">
    <source>
        <dbReference type="EMBL" id="GAA1198272.1"/>
    </source>
</evidence>
<evidence type="ECO:0000313" key="3">
    <source>
        <dbReference type="Proteomes" id="UP001501371"/>
    </source>
</evidence>
<gene>
    <name evidence="2" type="ORF">GCM10009654_63750</name>
</gene>
<dbReference type="Pfam" id="PF04738">
    <property type="entry name" value="Lant_dehydr_N"/>
    <property type="match status" value="2"/>
</dbReference>
<comment type="caution">
    <text evidence="2">The sequence shown here is derived from an EMBL/GenBank/DDBJ whole genome shotgun (WGS) entry which is preliminary data.</text>
</comment>
<dbReference type="InterPro" id="IPR006827">
    <property type="entry name" value="Lant_deHydtase_N"/>
</dbReference>
<dbReference type="Proteomes" id="UP001501371">
    <property type="component" value="Unassembled WGS sequence"/>
</dbReference>
<sequence>MLRVAGLPVESVQALRHPAGRRWADDVLAAEERLRTGADGLSDLLHEAVRATDLSPAGPGGAQRRALLALRRQIFNNRLPTDPEAALRLVAGLGPDTARRLADWLRDRRDLEELRAGGEPLLAAGLAATRAALRGLLTEDRLRRGLLLASPTLEGQLDTYAAKAAAGTAPDKRMRKIERSALSYLYRTACKTSPFSTFTGIAAGVFDEHGPEDLADAAPVAGVDDRWSSHVRLNVVVLARFTELVLADPARRGDLPVRPASGWEHENDRIRYVRQWAVTGDDAAAVTFDAVKDRLFYLRRSGTLDRLLSLFDGRDDLRYGDLVRWLRTEHDAEPEECETYVAALLQLGLVRVDCLDTDVHSPDPLRSYRDALGGLGRPWADGLAAALEGPARAVERYASADRAERAGLLRELRAGLSDAQRLLLPAGHGGADGERAATLPRTLLYEDVRAGREVTCRLGAWTGADGWAGTGSGAGDDGGALRRVESILPAFDLTLPQRITFQGFFTARYGRGGRCDDLLGLVHDFHEDFFDQYLSFAGKRRPFDERGDYVPEENWLGLPGIRALDAARQAFIARMRRAWAARTEHGPAEPIRLDDADLAPVADALAPLAGHFVPRTHHIQLAHDNGARLTVLNRSYGGLSFPFSRFTHVYDSTGPGGSPEPFSRALREDAAARTPDGAVLAEITGGAVTSNLNLHGRLTEYEIVCPGEVSTVPEDRRLHLDDLYAEHDADADRLVLRSERLGGTEVVPAYLGYLVPLALPEIPRTLLLMSPTSMSPVDVWAGVPEGEPAAGVTIRPRVLYGDVVLSRRSWTTTAGVLPAPGPGTGEHERFLAWQRFRRTHGLPDQVFATVSGGPRGGAGAKPQYVDFDSPLSLSAFEALLTRPDDRVVLREALPGADGPYVRTARGRHVAELAVETFTWTRRTKGVPTCQS</sequence>
<proteinExistence type="predicted"/>
<evidence type="ECO:0000259" key="1">
    <source>
        <dbReference type="Pfam" id="PF04738"/>
    </source>
</evidence>
<dbReference type="RefSeq" id="WP_344284484.1">
    <property type="nucleotide sequence ID" value="NZ_BAAAKV010000094.1"/>
</dbReference>
<keyword evidence="3" id="KW-1185">Reference proteome</keyword>
<feature type="domain" description="Lantibiotic dehydratase N-terminal" evidence="1">
    <location>
        <begin position="642"/>
        <end position="848"/>
    </location>
</feature>
<accession>A0ABP4FSE6</accession>
<organism evidence="2 3">
    <name type="scientific">Streptomyces hebeiensis</name>
    <dbReference type="NCBI Taxonomy" id="229486"/>
    <lineage>
        <taxon>Bacteria</taxon>
        <taxon>Bacillati</taxon>
        <taxon>Actinomycetota</taxon>
        <taxon>Actinomycetes</taxon>
        <taxon>Kitasatosporales</taxon>
        <taxon>Streptomycetaceae</taxon>
        <taxon>Streptomyces</taxon>
    </lineage>
</organism>